<dbReference type="EMBL" id="CABPSK010000001">
    <property type="protein sequence ID" value="VVD74004.1"/>
    <property type="molecule type" value="Genomic_DNA"/>
</dbReference>
<dbReference type="Pfam" id="PF13193">
    <property type="entry name" value="AMP-binding_C"/>
    <property type="match status" value="1"/>
</dbReference>
<dbReference type="InterPro" id="IPR045851">
    <property type="entry name" value="AMP-bd_C_sf"/>
</dbReference>
<proteinExistence type="inferred from homology"/>
<reference evidence="5 6" key="1">
    <citation type="submission" date="2019-08" db="EMBL/GenBank/DDBJ databases">
        <authorList>
            <person name="Peeters C."/>
        </authorList>
    </citation>
    <scope>NUCLEOTIDE SEQUENCE [LARGE SCALE GENOMIC DNA]</scope>
    <source>
        <strain evidence="5 6">LMG 31114</strain>
    </source>
</reference>
<dbReference type="AlphaFoldDB" id="A0A5E4SHT7"/>
<dbReference type="InterPro" id="IPR025110">
    <property type="entry name" value="AMP-bd_C"/>
</dbReference>
<dbReference type="NCBIfam" id="NF005801">
    <property type="entry name" value="PRK07656.1"/>
    <property type="match status" value="1"/>
</dbReference>
<evidence type="ECO:0000256" key="2">
    <source>
        <dbReference type="ARBA" id="ARBA00022598"/>
    </source>
</evidence>
<keyword evidence="6" id="KW-1185">Reference proteome</keyword>
<dbReference type="SUPFAM" id="SSF56801">
    <property type="entry name" value="Acetyl-CoA synthetase-like"/>
    <property type="match status" value="1"/>
</dbReference>
<accession>A0A5E4SHT7</accession>
<dbReference type="Gene3D" id="3.40.50.12780">
    <property type="entry name" value="N-terminal domain of ligase-like"/>
    <property type="match status" value="1"/>
</dbReference>
<dbReference type="PANTHER" id="PTHR24096:SF267">
    <property type="entry name" value="MALONATE--COA LIGASE ACSF3, MITOCHONDRIAL"/>
    <property type="match status" value="1"/>
</dbReference>
<dbReference type="Gene3D" id="3.30.300.30">
    <property type="match status" value="1"/>
</dbReference>
<name>A0A5E4SHT7_9BURK</name>
<evidence type="ECO:0000313" key="5">
    <source>
        <dbReference type="EMBL" id="VVD74004.1"/>
    </source>
</evidence>
<dbReference type="FunFam" id="3.30.300.30:FF:000008">
    <property type="entry name" value="2,3-dihydroxybenzoate-AMP ligase"/>
    <property type="match status" value="1"/>
</dbReference>
<dbReference type="InterPro" id="IPR020845">
    <property type="entry name" value="AMP-binding_CS"/>
</dbReference>
<protein>
    <submittedName>
        <fullName evidence="5">Fatty acid--CoA ligase</fullName>
    </submittedName>
</protein>
<sequence>MLPVNPTIPSVLAQTVARCPENIAIVEDGMSLNYAELERRALRVTRALMAQGIEAGDRVALWAPNSAAWIIAALGIHLAGAALVPANTRMKGAEIGYMLGKSRASLIFVAGDFLGTYYPDLLDGHTPATLRKIVVLDGFAARDAASAWEAFLASGDTVSEAAARQRSEAVTPTMLSDIMFTSGTTGNPKGVMTTHGQNLRSIHDWAVEMGLHEGDRYLMVNPFFHAFGYKVGWLVSVYIGLTMFPQQIFEADCVLERIERERISVLPGPPTVFYSLLASPQLAKTDLSSLRATITGASTIAPSLIARMREALGFDIVLTGYGLTECCGTATLSSPGDDAQTVATTSGRAVKDVEIRVVDAAGQALPAGEPGEVLIRGYNVMQGYYDDDAATREAIDGDGWLHTGDVGYLDERGYLKLTDRLKDLFIVGGFNCYPAEIEKYICEHPAVAQAAVVGVPDERMGEVGRAYIILRHGVTLDGETLQAWCRANMANYKVPRYIDFVTSYPTNASGKVLKRDLRKLALAAVDPACVALPDNATTRPVESRRVAS</sequence>
<dbReference type="InterPro" id="IPR000873">
    <property type="entry name" value="AMP-dep_synth/lig_dom"/>
</dbReference>
<evidence type="ECO:0000259" key="3">
    <source>
        <dbReference type="Pfam" id="PF00501"/>
    </source>
</evidence>
<comment type="similarity">
    <text evidence="1">Belongs to the ATP-dependent AMP-binding enzyme family.</text>
</comment>
<feature type="domain" description="AMP-binding enzyme C-terminal" evidence="4">
    <location>
        <begin position="436"/>
        <end position="511"/>
    </location>
</feature>
<feature type="domain" description="AMP-dependent synthetase/ligase" evidence="3">
    <location>
        <begin position="13"/>
        <end position="385"/>
    </location>
</feature>
<dbReference type="PANTHER" id="PTHR24096">
    <property type="entry name" value="LONG-CHAIN-FATTY-ACID--COA LIGASE"/>
    <property type="match status" value="1"/>
</dbReference>
<organism evidence="5 6">
    <name type="scientific">Pandoraea pneumonica</name>
    <dbReference type="NCBI Taxonomy" id="2508299"/>
    <lineage>
        <taxon>Bacteria</taxon>
        <taxon>Pseudomonadati</taxon>
        <taxon>Pseudomonadota</taxon>
        <taxon>Betaproteobacteria</taxon>
        <taxon>Burkholderiales</taxon>
        <taxon>Burkholderiaceae</taxon>
        <taxon>Pandoraea</taxon>
    </lineage>
</organism>
<dbReference type="RefSeq" id="WP_150678132.1">
    <property type="nucleotide sequence ID" value="NZ_CABPSK010000001.1"/>
</dbReference>
<dbReference type="Pfam" id="PF00501">
    <property type="entry name" value="AMP-binding"/>
    <property type="match status" value="1"/>
</dbReference>
<evidence type="ECO:0000256" key="1">
    <source>
        <dbReference type="ARBA" id="ARBA00006432"/>
    </source>
</evidence>
<dbReference type="GeneID" id="300402820"/>
<keyword evidence="2 5" id="KW-0436">Ligase</keyword>
<dbReference type="Proteomes" id="UP000366945">
    <property type="component" value="Unassembled WGS sequence"/>
</dbReference>
<dbReference type="InterPro" id="IPR042099">
    <property type="entry name" value="ANL_N_sf"/>
</dbReference>
<dbReference type="OrthoDB" id="9766486at2"/>
<evidence type="ECO:0000313" key="6">
    <source>
        <dbReference type="Proteomes" id="UP000366945"/>
    </source>
</evidence>
<evidence type="ECO:0000259" key="4">
    <source>
        <dbReference type="Pfam" id="PF13193"/>
    </source>
</evidence>
<dbReference type="GO" id="GO:0016405">
    <property type="term" value="F:CoA-ligase activity"/>
    <property type="evidence" value="ECO:0007669"/>
    <property type="project" value="TreeGrafter"/>
</dbReference>
<dbReference type="PROSITE" id="PS00455">
    <property type="entry name" value="AMP_BINDING"/>
    <property type="match status" value="1"/>
</dbReference>
<gene>
    <name evidence="5" type="ORF">PPN31114_00761</name>
</gene>